<dbReference type="InterPro" id="IPR004260">
    <property type="entry name" value="Pyr-dimer_DNA_glycosylase"/>
</dbReference>
<gene>
    <name evidence="1" type="ORF">KC571_02915</name>
</gene>
<evidence type="ECO:0000313" key="2">
    <source>
        <dbReference type="Proteomes" id="UP000701698"/>
    </source>
</evidence>
<proteinExistence type="predicted"/>
<accession>A0A955LGW3</accession>
<reference evidence="1" key="1">
    <citation type="submission" date="2020-04" db="EMBL/GenBank/DDBJ databases">
        <authorList>
            <person name="Zhang T."/>
        </authorList>
    </citation>
    <scope>NUCLEOTIDE SEQUENCE</scope>
    <source>
        <strain evidence="1">HKST-UBA01</strain>
    </source>
</reference>
<protein>
    <submittedName>
        <fullName evidence="1">Pyrimidine dimer DNA glycosylase</fullName>
    </submittedName>
</protein>
<comment type="caution">
    <text evidence="1">The sequence shown here is derived from an EMBL/GenBank/DDBJ whole genome shotgun (WGS) entry which is preliminary data.</text>
</comment>
<reference evidence="1" key="2">
    <citation type="journal article" date="2021" name="Microbiome">
        <title>Successional dynamics and alternative stable states in a saline activated sludge microbial community over 9 years.</title>
        <authorList>
            <person name="Wang Y."/>
            <person name="Ye J."/>
            <person name="Ju F."/>
            <person name="Liu L."/>
            <person name="Boyd J.A."/>
            <person name="Deng Y."/>
            <person name="Parks D.H."/>
            <person name="Jiang X."/>
            <person name="Yin X."/>
            <person name="Woodcroft B.J."/>
            <person name="Tyson G.W."/>
            <person name="Hugenholtz P."/>
            <person name="Polz M.F."/>
            <person name="Zhang T."/>
        </authorList>
    </citation>
    <scope>NUCLEOTIDE SEQUENCE</scope>
    <source>
        <strain evidence="1">HKST-UBA01</strain>
    </source>
</reference>
<sequence>MQIWDIEPHLLCNFHLQEQHDNIHALIHLLSQDVIYPPHPEVNRWKQKLSLLKEMHDLTAIELSRRGRSHESSIYLNQISQNEHSFQDIFVSTIEEQIILLKEFSCPCFT</sequence>
<dbReference type="SUPFAM" id="SSF47077">
    <property type="entry name" value="T4 endonuclease V"/>
    <property type="match status" value="1"/>
</dbReference>
<dbReference type="Proteomes" id="UP000701698">
    <property type="component" value="Unassembled WGS sequence"/>
</dbReference>
<organism evidence="1 2">
    <name type="scientific">candidate division WWE3 bacterium</name>
    <dbReference type="NCBI Taxonomy" id="2053526"/>
    <lineage>
        <taxon>Bacteria</taxon>
        <taxon>Katanobacteria</taxon>
    </lineage>
</organism>
<evidence type="ECO:0000313" key="1">
    <source>
        <dbReference type="EMBL" id="MCA9390334.1"/>
    </source>
</evidence>
<dbReference type="Pfam" id="PF03013">
    <property type="entry name" value="Pyr_excise"/>
    <property type="match status" value="1"/>
</dbReference>
<name>A0A955LGW3_UNCKA</name>
<dbReference type="AlphaFoldDB" id="A0A955LGW3"/>
<dbReference type="EMBL" id="JAGQKX010000070">
    <property type="protein sequence ID" value="MCA9390334.1"/>
    <property type="molecule type" value="Genomic_DNA"/>
</dbReference>